<evidence type="ECO:0000256" key="8">
    <source>
        <dbReference type="ARBA" id="ARBA00022833"/>
    </source>
</evidence>
<evidence type="ECO:0000256" key="4">
    <source>
        <dbReference type="ARBA" id="ARBA00022723"/>
    </source>
</evidence>
<keyword evidence="19" id="KW-1185">Reference proteome</keyword>
<dbReference type="SMART" id="SM01232">
    <property type="entry name" value="H2TH"/>
    <property type="match status" value="1"/>
</dbReference>
<evidence type="ECO:0000256" key="2">
    <source>
        <dbReference type="ARBA" id="ARBA00009409"/>
    </source>
</evidence>
<dbReference type="EMBL" id="BAAAMY010000004">
    <property type="protein sequence ID" value="GAA1915073.1"/>
    <property type="molecule type" value="Genomic_DNA"/>
</dbReference>
<evidence type="ECO:0000313" key="19">
    <source>
        <dbReference type="Proteomes" id="UP001501612"/>
    </source>
</evidence>
<evidence type="ECO:0000256" key="7">
    <source>
        <dbReference type="ARBA" id="ARBA00022801"/>
    </source>
</evidence>
<dbReference type="SUPFAM" id="SSF46946">
    <property type="entry name" value="S13-like H2TH domain"/>
    <property type="match status" value="1"/>
</dbReference>
<dbReference type="PANTHER" id="PTHR42697:SF1">
    <property type="entry name" value="ENDONUCLEASE 8"/>
    <property type="match status" value="1"/>
</dbReference>
<evidence type="ECO:0000259" key="16">
    <source>
        <dbReference type="PROSITE" id="PS51066"/>
    </source>
</evidence>
<evidence type="ECO:0000256" key="10">
    <source>
        <dbReference type="ARBA" id="ARBA00023204"/>
    </source>
</evidence>
<evidence type="ECO:0000256" key="9">
    <source>
        <dbReference type="ARBA" id="ARBA00023125"/>
    </source>
</evidence>
<dbReference type="PANTHER" id="PTHR42697">
    <property type="entry name" value="ENDONUCLEASE 8"/>
    <property type="match status" value="1"/>
</dbReference>
<keyword evidence="4" id="KW-0479">Metal-binding</keyword>
<dbReference type="Pfam" id="PF01149">
    <property type="entry name" value="Fapy_DNA_glyco"/>
    <property type="match status" value="1"/>
</dbReference>
<accession>A0ABP5AJE6</accession>
<sequence>MPEGDSVYKNARKLDRVLAGRVLERGDLRVPQLATTSLAGRTVLGHDSHGKHLLTRFSGGLTLHSHQKMEGTWKTTGPGKRLPRHLMPDVRVLLAAEGAGTAYGVRLAIVELVETAHEDTVVGHLGPDPLREDWDLGAAIARFRAQPDRQLAPAMLDQRIMAGLGNLWANELAFLVGRSPWTPLAEVDVEQLVRLAARALRHSALAKDAYQVTTGVNRPGQSHWVIGRGGKPCRRCGTEIRQVQAFVNSSDHRRTSWCPHCQPGPGPETRGADGLVPGAAGLA</sequence>
<gene>
    <name evidence="18" type="ORF">GCM10009737_15580</name>
</gene>
<keyword evidence="8" id="KW-0862">Zinc</keyword>
<protein>
    <recommendedName>
        <fullName evidence="3">DNA-(apurinic or apyrimidinic site) lyase</fullName>
        <ecNumber evidence="3">4.2.99.18</ecNumber>
    </recommendedName>
</protein>
<evidence type="ECO:0000256" key="13">
    <source>
        <dbReference type="ARBA" id="ARBA00023295"/>
    </source>
</evidence>
<dbReference type="EC" id="4.2.99.18" evidence="3"/>
<evidence type="ECO:0000256" key="3">
    <source>
        <dbReference type="ARBA" id="ARBA00012720"/>
    </source>
</evidence>
<feature type="region of interest" description="Disordered" evidence="15">
    <location>
        <begin position="262"/>
        <end position="283"/>
    </location>
</feature>
<dbReference type="Gene3D" id="1.10.8.50">
    <property type="match status" value="1"/>
</dbReference>
<evidence type="ECO:0000256" key="12">
    <source>
        <dbReference type="ARBA" id="ARBA00023268"/>
    </source>
</evidence>
<evidence type="ECO:0000259" key="17">
    <source>
        <dbReference type="PROSITE" id="PS51068"/>
    </source>
</evidence>
<dbReference type="PROSITE" id="PS51068">
    <property type="entry name" value="FPG_CAT"/>
    <property type="match status" value="1"/>
</dbReference>
<dbReference type="Gene3D" id="3.20.190.10">
    <property type="entry name" value="MutM-like, N-terminal"/>
    <property type="match status" value="1"/>
</dbReference>
<comment type="similarity">
    <text evidence="2">Belongs to the FPG family.</text>
</comment>
<dbReference type="SMART" id="SM00898">
    <property type="entry name" value="Fapy_DNA_glyco"/>
    <property type="match status" value="1"/>
</dbReference>
<evidence type="ECO:0000256" key="1">
    <source>
        <dbReference type="ARBA" id="ARBA00001947"/>
    </source>
</evidence>
<organism evidence="18 19">
    <name type="scientific">Nocardioides lentus</name>
    <dbReference type="NCBI Taxonomy" id="338077"/>
    <lineage>
        <taxon>Bacteria</taxon>
        <taxon>Bacillati</taxon>
        <taxon>Actinomycetota</taxon>
        <taxon>Actinomycetes</taxon>
        <taxon>Propionibacteriales</taxon>
        <taxon>Nocardioidaceae</taxon>
        <taxon>Nocardioides</taxon>
    </lineage>
</organism>
<dbReference type="InterPro" id="IPR035937">
    <property type="entry name" value="FPG_N"/>
</dbReference>
<dbReference type="InterPro" id="IPR015886">
    <property type="entry name" value="H2TH_FPG"/>
</dbReference>
<evidence type="ECO:0000256" key="11">
    <source>
        <dbReference type="ARBA" id="ARBA00023239"/>
    </source>
</evidence>
<feature type="domain" description="Formamidopyrimidine-DNA glycosylase catalytic" evidence="17">
    <location>
        <begin position="2"/>
        <end position="82"/>
    </location>
</feature>
<dbReference type="InterPro" id="IPR010979">
    <property type="entry name" value="Ribosomal_uS13-like_H2TH"/>
</dbReference>
<dbReference type="RefSeq" id="WP_344005839.1">
    <property type="nucleotide sequence ID" value="NZ_BAAAMY010000004.1"/>
</dbReference>
<keyword evidence="6 14" id="KW-0863">Zinc-finger</keyword>
<dbReference type="Pfam" id="PF06827">
    <property type="entry name" value="zf-FPG_IleRS"/>
    <property type="match status" value="1"/>
</dbReference>
<evidence type="ECO:0000256" key="15">
    <source>
        <dbReference type="SAM" id="MobiDB-lite"/>
    </source>
</evidence>
<dbReference type="SUPFAM" id="SSF81624">
    <property type="entry name" value="N-terminal domain of MutM-like DNA repair proteins"/>
    <property type="match status" value="1"/>
</dbReference>
<reference evidence="19" key="1">
    <citation type="journal article" date="2019" name="Int. J. Syst. Evol. Microbiol.">
        <title>The Global Catalogue of Microorganisms (GCM) 10K type strain sequencing project: providing services to taxonomists for standard genome sequencing and annotation.</title>
        <authorList>
            <consortium name="The Broad Institute Genomics Platform"/>
            <consortium name="The Broad Institute Genome Sequencing Center for Infectious Disease"/>
            <person name="Wu L."/>
            <person name="Ma J."/>
        </authorList>
    </citation>
    <scope>NUCLEOTIDE SEQUENCE [LARGE SCALE GENOMIC DNA]</scope>
    <source>
        <strain evidence="19">JCM 14046</strain>
    </source>
</reference>
<comment type="cofactor">
    <cofactor evidence="1">
        <name>Zn(2+)</name>
        <dbReference type="ChEBI" id="CHEBI:29105"/>
    </cofactor>
</comment>
<dbReference type="PROSITE" id="PS51066">
    <property type="entry name" value="ZF_FPG_2"/>
    <property type="match status" value="1"/>
</dbReference>
<comment type="caution">
    <text evidence="18">The sequence shown here is derived from an EMBL/GenBank/DDBJ whole genome shotgun (WGS) entry which is preliminary data.</text>
</comment>
<keyword evidence="7" id="KW-0378">Hydrolase</keyword>
<dbReference type="InterPro" id="IPR000214">
    <property type="entry name" value="Znf_DNA_glyclase/AP_lyase"/>
</dbReference>
<evidence type="ECO:0000256" key="5">
    <source>
        <dbReference type="ARBA" id="ARBA00022763"/>
    </source>
</evidence>
<dbReference type="Proteomes" id="UP001501612">
    <property type="component" value="Unassembled WGS sequence"/>
</dbReference>
<evidence type="ECO:0000256" key="14">
    <source>
        <dbReference type="PROSITE-ProRule" id="PRU00391"/>
    </source>
</evidence>
<keyword evidence="13" id="KW-0326">Glycosidase</keyword>
<proteinExistence type="inferred from homology"/>
<dbReference type="SUPFAM" id="SSF57716">
    <property type="entry name" value="Glucocorticoid receptor-like (DNA-binding domain)"/>
    <property type="match status" value="1"/>
</dbReference>
<feature type="domain" description="FPG-type" evidence="16">
    <location>
        <begin position="224"/>
        <end position="263"/>
    </location>
</feature>
<dbReference type="CDD" id="cd08971">
    <property type="entry name" value="AcNei2_N"/>
    <property type="match status" value="1"/>
</dbReference>
<keyword evidence="11" id="KW-0456">Lyase</keyword>
<keyword evidence="9" id="KW-0238">DNA-binding</keyword>
<evidence type="ECO:0000313" key="18">
    <source>
        <dbReference type="EMBL" id="GAA1915073.1"/>
    </source>
</evidence>
<evidence type="ECO:0000256" key="6">
    <source>
        <dbReference type="ARBA" id="ARBA00022771"/>
    </source>
</evidence>
<dbReference type="InterPro" id="IPR012319">
    <property type="entry name" value="FPG_cat"/>
</dbReference>
<name>A0ABP5AJE6_9ACTN</name>
<keyword evidence="5" id="KW-0227">DNA damage</keyword>
<dbReference type="InterPro" id="IPR010663">
    <property type="entry name" value="Znf_FPG/IleRS"/>
</dbReference>
<keyword evidence="12" id="KW-0511">Multifunctional enzyme</keyword>
<dbReference type="InterPro" id="IPR044090">
    <property type="entry name" value="Nei2_N"/>
</dbReference>
<keyword evidence="10" id="KW-0234">DNA repair</keyword>
<dbReference type="Pfam" id="PF06831">
    <property type="entry name" value="H2TH"/>
    <property type="match status" value="1"/>
</dbReference>